<sequence length="656" mass="76194">MCGFVSIYDRLGQPVNLDIIQKMTQTMIHRGPNEEGIILDGHLGLGFRRLSINGLKEGSQPFLNHNQSIAVVFNGEIYNYKELKKWLEELGYQFMTDTEAETLIHLYEEVGFDLPKYLRGMFAFQIWDREQDILFGARDQMGIKPMYWCETDHYYVFSSEIKGLLACPEVKRQVNQEALSHYLTFQYVPDPLTMFAGIYKIPPAHTWMVKNKEIKIQKYWEAQFQPDENRSFSDCVDETRAVIKESVHAHLMSEVPRGAFLSSGIDSSAIVALHRQHENVQTFTVGFDIPGYSELEFAKQTADTLKTNHHEVKIDATRYQEILPRLIWHQDEPVADPSAIALYFVSQLASQHVTVALSGEGADELFGGYLIYREPSALQMFSYLDSQTRKWLGSWASHLPNIKGKNYLLRGSKTVEERYFGNAFIFDEKMKKNLMTEELQQAYISPWTVTGPIYNRVPNADDVTKMQYLDIHSWLCGNILMKADKMSMANSLEVRTPFTDIRVFEVASRIPTKYKIANGTTKHVLREAMKEFLPTHVAQKKKLGFPVPIRYWLKNEFYQWAKDIIEESATSDFIRKSYALQLLEKHKHGHADHSRKIWTVLCFMLWHQVYIEEKYQFSTIEKGEVRRHHVILNLDGHQLLKKQGYSMRIANSMRSF</sequence>
<dbReference type="EMBL" id="JACXAH010000005">
    <property type="protein sequence ID" value="MBD1371725.1"/>
    <property type="molecule type" value="Genomic_DNA"/>
</dbReference>
<name>A0A926NA02_9BACL</name>
<dbReference type="SUPFAM" id="SSF56235">
    <property type="entry name" value="N-terminal nucleophile aminohydrolases (Ntn hydrolases)"/>
    <property type="match status" value="1"/>
</dbReference>
<dbReference type="Gene3D" id="3.40.50.620">
    <property type="entry name" value="HUPs"/>
    <property type="match status" value="1"/>
</dbReference>
<keyword evidence="6 9" id="KW-0061">Asparagine biosynthesis</keyword>
<dbReference type="GO" id="GO:0004066">
    <property type="term" value="F:asparagine synthase (glutamine-hydrolyzing) activity"/>
    <property type="evidence" value="ECO:0007669"/>
    <property type="project" value="UniProtKB-EC"/>
</dbReference>
<dbReference type="GO" id="GO:0005829">
    <property type="term" value="C:cytosol"/>
    <property type="evidence" value="ECO:0007669"/>
    <property type="project" value="TreeGrafter"/>
</dbReference>
<reference evidence="12" key="1">
    <citation type="submission" date="2020-09" db="EMBL/GenBank/DDBJ databases">
        <title>A novel bacterium of genus Hazenella, isolated from South China Sea.</title>
        <authorList>
            <person name="Huang H."/>
            <person name="Mo K."/>
            <person name="Hu Y."/>
        </authorList>
    </citation>
    <scope>NUCLEOTIDE SEQUENCE</scope>
    <source>
        <strain evidence="12">IB182357</strain>
    </source>
</reference>
<dbReference type="InterPro" id="IPR017932">
    <property type="entry name" value="GATase_2_dom"/>
</dbReference>
<dbReference type="Pfam" id="PF00733">
    <property type="entry name" value="Asn_synthase"/>
    <property type="match status" value="1"/>
</dbReference>
<dbReference type="InterPro" id="IPR051786">
    <property type="entry name" value="ASN_synthetase/amidase"/>
</dbReference>
<evidence type="ECO:0000256" key="5">
    <source>
        <dbReference type="ARBA" id="ARBA00022840"/>
    </source>
</evidence>
<evidence type="ECO:0000256" key="1">
    <source>
        <dbReference type="ARBA" id="ARBA00005187"/>
    </source>
</evidence>
<keyword evidence="7 9" id="KW-0315">Glutamine amidotransferase</keyword>
<dbReference type="InterPro" id="IPR006426">
    <property type="entry name" value="Asn_synth_AEB"/>
</dbReference>
<proteinExistence type="inferred from homology"/>
<evidence type="ECO:0000256" key="7">
    <source>
        <dbReference type="ARBA" id="ARBA00022962"/>
    </source>
</evidence>
<evidence type="ECO:0000256" key="6">
    <source>
        <dbReference type="ARBA" id="ARBA00022888"/>
    </source>
</evidence>
<dbReference type="InterPro" id="IPR029055">
    <property type="entry name" value="Ntn_hydrolases_N"/>
</dbReference>
<evidence type="ECO:0000256" key="8">
    <source>
        <dbReference type="ARBA" id="ARBA00048741"/>
    </source>
</evidence>
<comment type="pathway">
    <text evidence="1">Amino-acid biosynthesis; L-asparagine biosynthesis; L-asparagine from L-aspartate (L-Gln route): step 1/1.</text>
</comment>
<dbReference type="PIRSF" id="PIRSF001589">
    <property type="entry name" value="Asn_synthetase_glu-h"/>
    <property type="match status" value="1"/>
</dbReference>
<feature type="active site" description="For GATase activity" evidence="9">
    <location>
        <position position="2"/>
    </location>
</feature>
<gene>
    <name evidence="12" type="primary">asnB</name>
    <name evidence="12" type="ORF">IC620_05045</name>
</gene>
<feature type="domain" description="Glutamine amidotransferase type-2" evidence="11">
    <location>
        <begin position="2"/>
        <end position="212"/>
    </location>
</feature>
<evidence type="ECO:0000256" key="4">
    <source>
        <dbReference type="ARBA" id="ARBA00022741"/>
    </source>
</evidence>
<organism evidence="12 13">
    <name type="scientific">Polycladospora coralii</name>
    <dbReference type="NCBI Taxonomy" id="2771432"/>
    <lineage>
        <taxon>Bacteria</taxon>
        <taxon>Bacillati</taxon>
        <taxon>Bacillota</taxon>
        <taxon>Bacilli</taxon>
        <taxon>Bacillales</taxon>
        <taxon>Thermoactinomycetaceae</taxon>
        <taxon>Polycladospora</taxon>
    </lineage>
</organism>
<dbReference type="SUPFAM" id="SSF52402">
    <property type="entry name" value="Adenine nucleotide alpha hydrolases-like"/>
    <property type="match status" value="1"/>
</dbReference>
<evidence type="ECO:0000313" key="13">
    <source>
        <dbReference type="Proteomes" id="UP000661691"/>
    </source>
</evidence>
<accession>A0A926NA02</accession>
<keyword evidence="12" id="KW-0436">Ligase</keyword>
<evidence type="ECO:0000259" key="11">
    <source>
        <dbReference type="PROSITE" id="PS51278"/>
    </source>
</evidence>
<keyword evidence="5" id="KW-0067">ATP-binding</keyword>
<dbReference type="CDD" id="cd01991">
    <property type="entry name" value="Asn_synthase_B_C"/>
    <property type="match status" value="1"/>
</dbReference>
<dbReference type="InterPro" id="IPR001962">
    <property type="entry name" value="Asn_synthase"/>
</dbReference>
<dbReference type="PROSITE" id="PS51278">
    <property type="entry name" value="GATASE_TYPE_2"/>
    <property type="match status" value="1"/>
</dbReference>
<comment type="similarity">
    <text evidence="2">Belongs to the asparagine synthetase family.</text>
</comment>
<evidence type="ECO:0000256" key="3">
    <source>
        <dbReference type="ARBA" id="ARBA00012737"/>
    </source>
</evidence>
<evidence type="ECO:0000256" key="2">
    <source>
        <dbReference type="ARBA" id="ARBA00005752"/>
    </source>
</evidence>
<dbReference type="Proteomes" id="UP000661691">
    <property type="component" value="Unassembled WGS sequence"/>
</dbReference>
<dbReference type="PANTHER" id="PTHR43284">
    <property type="entry name" value="ASPARAGINE SYNTHETASE (GLUTAMINE-HYDROLYZING)"/>
    <property type="match status" value="1"/>
</dbReference>
<dbReference type="GO" id="GO:0005524">
    <property type="term" value="F:ATP binding"/>
    <property type="evidence" value="ECO:0007669"/>
    <property type="project" value="UniProtKB-KW"/>
</dbReference>
<keyword evidence="4" id="KW-0547">Nucleotide-binding</keyword>
<dbReference type="Pfam" id="PF13537">
    <property type="entry name" value="GATase_7"/>
    <property type="match status" value="1"/>
</dbReference>
<dbReference type="InterPro" id="IPR014729">
    <property type="entry name" value="Rossmann-like_a/b/a_fold"/>
</dbReference>
<evidence type="ECO:0000313" key="12">
    <source>
        <dbReference type="EMBL" id="MBD1371725.1"/>
    </source>
</evidence>
<feature type="site" description="Important for beta-aspartyl-AMP intermediate formation" evidence="10">
    <location>
        <position position="360"/>
    </location>
</feature>
<keyword evidence="13" id="KW-1185">Reference proteome</keyword>
<dbReference type="AlphaFoldDB" id="A0A926NA02"/>
<dbReference type="PANTHER" id="PTHR43284:SF1">
    <property type="entry name" value="ASPARAGINE SYNTHETASE"/>
    <property type="match status" value="1"/>
</dbReference>
<dbReference type="Gene3D" id="3.60.20.10">
    <property type="entry name" value="Glutamine Phosphoribosylpyrophosphate, subunit 1, domain 1"/>
    <property type="match status" value="1"/>
</dbReference>
<dbReference type="CDD" id="cd00712">
    <property type="entry name" value="AsnB"/>
    <property type="match status" value="1"/>
</dbReference>
<comment type="caution">
    <text evidence="12">The sequence shown here is derived from an EMBL/GenBank/DDBJ whole genome shotgun (WGS) entry which is preliminary data.</text>
</comment>
<dbReference type="EC" id="6.3.5.4" evidence="3"/>
<dbReference type="GO" id="GO:0006529">
    <property type="term" value="P:asparagine biosynthetic process"/>
    <property type="evidence" value="ECO:0007669"/>
    <property type="project" value="UniProtKB-KW"/>
</dbReference>
<evidence type="ECO:0000256" key="9">
    <source>
        <dbReference type="PIRSR" id="PIRSR001589-1"/>
    </source>
</evidence>
<dbReference type="NCBIfam" id="TIGR01536">
    <property type="entry name" value="asn_synth_AEB"/>
    <property type="match status" value="1"/>
</dbReference>
<protein>
    <recommendedName>
        <fullName evidence="3">asparagine synthase (glutamine-hydrolyzing)</fullName>
        <ecNumber evidence="3">6.3.5.4</ecNumber>
    </recommendedName>
</protein>
<dbReference type="RefSeq" id="WP_191141674.1">
    <property type="nucleotide sequence ID" value="NZ_JACXAH010000005.1"/>
</dbReference>
<comment type="catalytic activity">
    <reaction evidence="8">
        <text>L-aspartate + L-glutamine + ATP + H2O = L-asparagine + L-glutamate + AMP + diphosphate + H(+)</text>
        <dbReference type="Rhea" id="RHEA:12228"/>
        <dbReference type="ChEBI" id="CHEBI:15377"/>
        <dbReference type="ChEBI" id="CHEBI:15378"/>
        <dbReference type="ChEBI" id="CHEBI:29985"/>
        <dbReference type="ChEBI" id="CHEBI:29991"/>
        <dbReference type="ChEBI" id="CHEBI:30616"/>
        <dbReference type="ChEBI" id="CHEBI:33019"/>
        <dbReference type="ChEBI" id="CHEBI:58048"/>
        <dbReference type="ChEBI" id="CHEBI:58359"/>
        <dbReference type="ChEBI" id="CHEBI:456215"/>
        <dbReference type="EC" id="6.3.5.4"/>
    </reaction>
</comment>
<evidence type="ECO:0000256" key="10">
    <source>
        <dbReference type="PIRSR" id="PIRSR001589-3"/>
    </source>
</evidence>
<dbReference type="InterPro" id="IPR033738">
    <property type="entry name" value="AsnB_N"/>
</dbReference>
<keyword evidence="9" id="KW-0028">Amino-acid biosynthesis</keyword>